<sequence>MEIITEPDSIAFPKQQLDDLLEVIIRMNTSPIQQPKRHGVNGAHRKHPFSTRLECGQKLFSKIPADHVVDFFIAALKHVQSIKSETDLASQLQNSTLLNSASVEQILIQSFFVWVQSHNKQAQKNKARLNSDQNIKQRIVFYPPKREKLLDLIIPIDLICKGCSYSWKTIASVLDLQQSKQSLSFVSKVFDFLNMGQAR</sequence>
<protein>
    <submittedName>
        <fullName evidence="1">Uncharacterized protein</fullName>
    </submittedName>
</protein>
<evidence type="ECO:0000313" key="2">
    <source>
        <dbReference type="Proteomes" id="UP000580250"/>
    </source>
</evidence>
<dbReference type="EMBL" id="CAJEWN010002310">
    <property type="protein sequence ID" value="CAD2203048.1"/>
    <property type="molecule type" value="Genomic_DNA"/>
</dbReference>
<dbReference type="AlphaFoldDB" id="A0A6V7XUR5"/>
<accession>A0A6V7XUR5</accession>
<reference evidence="1 2" key="1">
    <citation type="submission" date="2020-08" db="EMBL/GenBank/DDBJ databases">
        <authorList>
            <person name="Koutsovoulos G."/>
            <person name="Danchin GJ E."/>
        </authorList>
    </citation>
    <scope>NUCLEOTIDE SEQUENCE [LARGE SCALE GENOMIC DNA]</scope>
</reference>
<comment type="caution">
    <text evidence="1">The sequence shown here is derived from an EMBL/GenBank/DDBJ whole genome shotgun (WGS) entry which is preliminary data.</text>
</comment>
<dbReference type="Proteomes" id="UP000580250">
    <property type="component" value="Unassembled WGS sequence"/>
</dbReference>
<organism evidence="1 2">
    <name type="scientific">Meloidogyne enterolobii</name>
    <name type="common">Root-knot nematode worm</name>
    <name type="synonym">Meloidogyne mayaguensis</name>
    <dbReference type="NCBI Taxonomy" id="390850"/>
    <lineage>
        <taxon>Eukaryota</taxon>
        <taxon>Metazoa</taxon>
        <taxon>Ecdysozoa</taxon>
        <taxon>Nematoda</taxon>
        <taxon>Chromadorea</taxon>
        <taxon>Rhabditida</taxon>
        <taxon>Tylenchina</taxon>
        <taxon>Tylenchomorpha</taxon>
        <taxon>Tylenchoidea</taxon>
        <taxon>Meloidogynidae</taxon>
        <taxon>Meloidogyninae</taxon>
        <taxon>Meloidogyne</taxon>
    </lineage>
</organism>
<evidence type="ECO:0000313" key="1">
    <source>
        <dbReference type="EMBL" id="CAD2203048.1"/>
    </source>
</evidence>
<proteinExistence type="predicted"/>
<name>A0A6V7XUR5_MELEN</name>
<gene>
    <name evidence="1" type="ORF">MENT_LOCUS56711</name>
</gene>